<evidence type="ECO:0000256" key="1">
    <source>
        <dbReference type="ARBA" id="ARBA00010923"/>
    </source>
</evidence>
<sequence length="407" mass="45625">MHMSKRENMGLVPELRFPEFRDKGEWEVKKLGDLISTITPPKRLLTTDYLSNGLIPIIDQSQSYISGWTNDAAAIIDDQLPLIIFGDHTCILKLANQPFAQGADGIKIIKPNNSIQTEFLYQSLQFRPLVMEQYKRHFSTLKERKIAYPDQDTGEQQKIADCLTSVDELITAQSQKLLFLKAHKKGLVQQLFPAVGETVPKLRFPEFRDKGGWKLQKLEGLAKRGSGHTPNKQTPSYYNGGIKWVSLADSKRLDNRYIYSTEIEISKEGIENSSAVLHPAGTVILSRDAGVGKSAVLHSAMAVSQHFIAWTCDESKLSNWFLYYVLQTLKPTFEMIAAGNAIKTIGLSYFKELCIPAPSINEQQKVANCLISIDGLITAQSKKLDSLKAHKKGLMQQLFPNPELSDL</sequence>
<name>A0A4Q9QGC8_9GAMM</name>
<keyword evidence="6" id="KW-1185">Reference proteome</keyword>
<dbReference type="GO" id="GO:0003677">
    <property type="term" value="F:DNA binding"/>
    <property type="evidence" value="ECO:0007669"/>
    <property type="project" value="UniProtKB-KW"/>
</dbReference>
<dbReference type="GO" id="GO:0004519">
    <property type="term" value="F:endonuclease activity"/>
    <property type="evidence" value="ECO:0007669"/>
    <property type="project" value="UniProtKB-KW"/>
</dbReference>
<dbReference type="SUPFAM" id="SSF116734">
    <property type="entry name" value="DNA methylase specificity domain"/>
    <property type="match status" value="2"/>
</dbReference>
<dbReference type="AlphaFoldDB" id="A0A4Q9QGC8"/>
<dbReference type="GO" id="GO:0009307">
    <property type="term" value="P:DNA restriction-modification system"/>
    <property type="evidence" value="ECO:0007669"/>
    <property type="project" value="UniProtKB-KW"/>
</dbReference>
<dbReference type="Pfam" id="PF01420">
    <property type="entry name" value="Methylase_S"/>
    <property type="match status" value="2"/>
</dbReference>
<evidence type="ECO:0000256" key="2">
    <source>
        <dbReference type="ARBA" id="ARBA00022747"/>
    </source>
</evidence>
<keyword evidence="3" id="KW-0238">DNA-binding</keyword>
<dbReference type="InterPro" id="IPR052021">
    <property type="entry name" value="Type-I_RS_S_subunit"/>
</dbReference>
<keyword evidence="5" id="KW-0255">Endonuclease</keyword>
<dbReference type="Gene3D" id="3.90.220.20">
    <property type="entry name" value="DNA methylase specificity domains"/>
    <property type="match status" value="2"/>
</dbReference>
<proteinExistence type="inferred from homology"/>
<dbReference type="InterPro" id="IPR044946">
    <property type="entry name" value="Restrct_endonuc_typeI_TRD_sf"/>
</dbReference>
<protein>
    <submittedName>
        <fullName evidence="5">Restriction endonuclease subunit S</fullName>
    </submittedName>
</protein>
<dbReference type="PANTHER" id="PTHR30408:SF12">
    <property type="entry name" value="TYPE I RESTRICTION ENZYME MJAVIII SPECIFICITY SUBUNIT"/>
    <property type="match status" value="1"/>
</dbReference>
<feature type="domain" description="Type I restriction modification DNA specificity" evidence="4">
    <location>
        <begin position="25"/>
        <end position="175"/>
    </location>
</feature>
<dbReference type="EMBL" id="QJUI01000036">
    <property type="protein sequence ID" value="TBU71440.1"/>
    <property type="molecule type" value="Genomic_DNA"/>
</dbReference>
<accession>A0A4Q9QGC8</accession>
<feature type="domain" description="Type I restriction modification DNA specificity" evidence="4">
    <location>
        <begin position="212"/>
        <end position="388"/>
    </location>
</feature>
<evidence type="ECO:0000313" key="5">
    <source>
        <dbReference type="EMBL" id="TBU71440.1"/>
    </source>
</evidence>
<keyword evidence="5" id="KW-0540">Nuclease</keyword>
<evidence type="ECO:0000259" key="4">
    <source>
        <dbReference type="Pfam" id="PF01420"/>
    </source>
</evidence>
<dbReference type="Proteomes" id="UP000292302">
    <property type="component" value="Unassembled WGS sequence"/>
</dbReference>
<reference evidence="5 6" key="1">
    <citation type="submission" date="2018-06" db="EMBL/GenBank/DDBJ databases">
        <title>Three novel Pseudomonas species isolated from symptomatic oak.</title>
        <authorList>
            <person name="Bueno-Gonzalez V."/>
            <person name="Brady C."/>
        </authorList>
    </citation>
    <scope>NUCLEOTIDE SEQUENCE [LARGE SCALE GENOMIC DNA]</scope>
    <source>
        <strain evidence="5 6">P9A</strain>
    </source>
</reference>
<comment type="similarity">
    <text evidence="1">Belongs to the type-I restriction system S methylase family.</text>
</comment>
<comment type="caution">
    <text evidence="5">The sequence shown here is derived from an EMBL/GenBank/DDBJ whole genome shotgun (WGS) entry which is preliminary data.</text>
</comment>
<dbReference type="OrthoDB" id="9798929at2"/>
<dbReference type="Gene3D" id="1.10.287.1120">
    <property type="entry name" value="Bipartite methylase S protein"/>
    <property type="match status" value="2"/>
</dbReference>
<keyword evidence="5" id="KW-0378">Hydrolase</keyword>
<keyword evidence="2" id="KW-0680">Restriction system</keyword>
<dbReference type="InterPro" id="IPR000055">
    <property type="entry name" value="Restrct_endonuc_typeI_TRD"/>
</dbReference>
<organism evidence="5 6">
    <name type="scientific">Phytopseudomonas daroniae</name>
    <dbReference type="NCBI Taxonomy" id="2487519"/>
    <lineage>
        <taxon>Bacteria</taxon>
        <taxon>Pseudomonadati</taxon>
        <taxon>Pseudomonadota</taxon>
        <taxon>Gammaproteobacteria</taxon>
        <taxon>Pseudomonadales</taxon>
        <taxon>Pseudomonadaceae</taxon>
        <taxon>Phytopseudomonas</taxon>
    </lineage>
</organism>
<dbReference type="PANTHER" id="PTHR30408">
    <property type="entry name" value="TYPE-1 RESTRICTION ENZYME ECOKI SPECIFICITY PROTEIN"/>
    <property type="match status" value="1"/>
</dbReference>
<gene>
    <name evidence="5" type="ORF">DNK06_24050</name>
</gene>
<evidence type="ECO:0000256" key="3">
    <source>
        <dbReference type="ARBA" id="ARBA00023125"/>
    </source>
</evidence>
<evidence type="ECO:0000313" key="6">
    <source>
        <dbReference type="Proteomes" id="UP000292302"/>
    </source>
</evidence>